<evidence type="ECO:0000313" key="4">
    <source>
        <dbReference type="Proteomes" id="UP001056756"/>
    </source>
</evidence>
<dbReference type="CDD" id="cd00060">
    <property type="entry name" value="FHA"/>
    <property type="match status" value="1"/>
</dbReference>
<dbReference type="EMBL" id="CP097899">
    <property type="protein sequence ID" value="URN92743.1"/>
    <property type="molecule type" value="Genomic_DNA"/>
</dbReference>
<evidence type="ECO:0000313" key="3">
    <source>
        <dbReference type="EMBL" id="URN92743.1"/>
    </source>
</evidence>
<dbReference type="SUPFAM" id="SSF49879">
    <property type="entry name" value="SMAD/FHA domain"/>
    <property type="match status" value="1"/>
</dbReference>
<dbReference type="Pfam" id="PF19909">
    <property type="entry name" value="DUF6382"/>
    <property type="match status" value="1"/>
</dbReference>
<dbReference type="InterPro" id="IPR008984">
    <property type="entry name" value="SMAD_FHA_dom_sf"/>
</dbReference>
<feature type="domain" description="FHA" evidence="2">
    <location>
        <begin position="408"/>
        <end position="458"/>
    </location>
</feature>
<organism evidence="3 4">
    <name type="scientific">Candidatus Pristimantibacillus lignocellulolyticus</name>
    <dbReference type="NCBI Taxonomy" id="2994561"/>
    <lineage>
        <taxon>Bacteria</taxon>
        <taxon>Bacillati</taxon>
        <taxon>Bacillota</taxon>
        <taxon>Bacilli</taxon>
        <taxon>Bacillales</taxon>
        <taxon>Paenibacillaceae</taxon>
        <taxon>Candidatus Pristimantibacillus</taxon>
    </lineage>
</organism>
<keyword evidence="1" id="KW-0472">Membrane</keyword>
<accession>A0A9J6Z9Q7</accession>
<keyword evidence="1" id="KW-1133">Transmembrane helix</keyword>
<feature type="transmembrane region" description="Helical" evidence="1">
    <location>
        <begin position="282"/>
        <end position="301"/>
    </location>
</feature>
<dbReference type="Proteomes" id="UP001056756">
    <property type="component" value="Chromosome"/>
</dbReference>
<dbReference type="PROSITE" id="PS50006">
    <property type="entry name" value="FHA_DOMAIN"/>
    <property type="match status" value="1"/>
</dbReference>
<dbReference type="Pfam" id="PF00498">
    <property type="entry name" value="FHA"/>
    <property type="match status" value="1"/>
</dbReference>
<proteinExistence type="predicted"/>
<protein>
    <submittedName>
        <fullName evidence="3">FHA domain-containing protein</fullName>
    </submittedName>
</protein>
<sequence>MKHLKIDYTMNNGHQMTIERTVPFTSRDMNSLEINMLSANAVHTFLPFDWNEIDNEIVFVYQIQHFKLLTHFYQPNSIKMIDYYSLLLSLLDALVTCYDYMLRPQCCLLEEKLIYFDPTNNSIRLVYLPVQEQYHKEDHQLLLLAVRWSQLVDSLHHEGYQQILQLIGSQHFPIIPLRQLLLDLIHQLSSNPQEEQQRPYTEKVKPDSVLYYVQNESEPSSAQAAIGFVRSELDEDQDYDDWEDEAERKPLGWKHYVMILLIVAIVGLSWKKLYFEETTTTNLLFSAGITLIMLTGIIIILKQHWKVLNYKKSSNQQDHIAFDTNANPKPSIQSSQSSSVEQQVKSNLDINPSNNIGQARVAPPQATVKLDLQQSTTFIGSKGSNGNPSLLRKLYDDEQRIIVNDNRFLIGRAEEGVHYQDAAAGVSRVHLEVEVDNGTIHIKDVGSRNGSYLNGQLMIAYKAYPLYEGDIIQLVNHEGPKYQLAV</sequence>
<dbReference type="Gene3D" id="2.60.200.20">
    <property type="match status" value="1"/>
</dbReference>
<dbReference type="InterPro" id="IPR000253">
    <property type="entry name" value="FHA_dom"/>
</dbReference>
<keyword evidence="1" id="KW-0812">Transmembrane</keyword>
<reference evidence="3" key="1">
    <citation type="submission" date="2022-05" db="EMBL/GenBank/DDBJ databases">
        <title>Novel bacterial taxa in a minimal lignocellulolytic consortium and its capacity to transform plastics disclosed by genome-resolved metagenomics.</title>
        <authorList>
            <person name="Rodriguez C.A.D."/>
            <person name="Diaz-Garcia L."/>
            <person name="Herrera K."/>
            <person name="Tarazona N.A."/>
            <person name="Sproer C."/>
            <person name="Overmann J."/>
            <person name="Jimenez D.J."/>
        </authorList>
    </citation>
    <scope>NUCLEOTIDE SEQUENCE</scope>
    <source>
        <strain evidence="3">MAG5</strain>
    </source>
</reference>
<dbReference type="AlphaFoldDB" id="A0A9J6Z9Q7"/>
<dbReference type="SMART" id="SM00240">
    <property type="entry name" value="FHA"/>
    <property type="match status" value="1"/>
</dbReference>
<gene>
    <name evidence="3" type="ORF">NAG76_12875</name>
</gene>
<dbReference type="KEGG" id="plig:NAG76_12875"/>
<evidence type="ECO:0000256" key="1">
    <source>
        <dbReference type="SAM" id="Phobius"/>
    </source>
</evidence>
<feature type="transmembrane region" description="Helical" evidence="1">
    <location>
        <begin position="253"/>
        <end position="270"/>
    </location>
</feature>
<name>A0A9J6Z9Q7_9BACL</name>
<dbReference type="InterPro" id="IPR045962">
    <property type="entry name" value="DUF6382"/>
</dbReference>
<evidence type="ECO:0000259" key="2">
    <source>
        <dbReference type="PROSITE" id="PS50006"/>
    </source>
</evidence>